<evidence type="ECO:0000313" key="4">
    <source>
        <dbReference type="EMBL" id="MBP2026040.1"/>
    </source>
</evidence>
<keyword evidence="2 3" id="KW-0808">Transferase</keyword>
<dbReference type="PANTHER" id="PTHR43293:SF1">
    <property type="entry name" value="ACETATE COA-TRANSFERASE YDIF"/>
    <property type="match status" value="1"/>
</dbReference>
<dbReference type="EMBL" id="JAGGLJ010000018">
    <property type="protein sequence ID" value="MBP2026040.1"/>
    <property type="molecule type" value="Genomic_DNA"/>
</dbReference>
<dbReference type="SUPFAM" id="SSF100950">
    <property type="entry name" value="NagB/RpiA/CoA transferase-like"/>
    <property type="match status" value="2"/>
</dbReference>
<comment type="caution">
    <text evidence="4">The sequence shown here is derived from an EMBL/GenBank/DDBJ whole genome shotgun (WGS) entry which is preliminary data.</text>
</comment>
<dbReference type="Gene3D" id="3.40.1080.10">
    <property type="entry name" value="Glutaconate Coenzyme A-transferase"/>
    <property type="match status" value="2"/>
</dbReference>
<accession>A0ABS4KF82</accession>
<dbReference type="RefSeq" id="WP_210061889.1">
    <property type="nucleotide sequence ID" value="NZ_JAGGLJ010000018.1"/>
</dbReference>
<dbReference type="InterPro" id="IPR014388">
    <property type="entry name" value="3-oxoacid_CoA-transferase"/>
</dbReference>
<dbReference type="InterPro" id="IPR037171">
    <property type="entry name" value="NagB/RpiA_transferase-like"/>
</dbReference>
<dbReference type="InterPro" id="IPR004165">
    <property type="entry name" value="CoA_trans_fam_I"/>
</dbReference>
<evidence type="ECO:0000256" key="1">
    <source>
        <dbReference type="ARBA" id="ARBA00007154"/>
    </source>
</evidence>
<dbReference type="SMART" id="SM00882">
    <property type="entry name" value="CoA_trans"/>
    <property type="match status" value="1"/>
</dbReference>
<evidence type="ECO:0000256" key="2">
    <source>
        <dbReference type="ARBA" id="ARBA00022679"/>
    </source>
</evidence>
<evidence type="ECO:0000256" key="3">
    <source>
        <dbReference type="PIRNR" id="PIRNR000858"/>
    </source>
</evidence>
<proteinExistence type="inferred from homology"/>
<dbReference type="PIRSF" id="PIRSF000858">
    <property type="entry name" value="SCOT-t"/>
    <property type="match status" value="1"/>
</dbReference>
<dbReference type="PANTHER" id="PTHR43293">
    <property type="entry name" value="ACETATE COA-TRANSFERASE YDIF"/>
    <property type="match status" value="1"/>
</dbReference>
<sequence>MNTKFVSLEEAIEQVKDNDTVATSGFVQVANPEALEWALGKRFEETNSPKDLTLFYCAGQGDGNNRAVNHFAKEGLLKRVIAGHMNSAPILSDFIMKNKCEAYNIPQGILCAMVRNVAAKKVGVISSVGLHTFADPRIEGCKSNSITTEDVVELINIAGREQLFYKAINLDVAFIKGSYADTRGNISMEKEGVPTEATSIAQAVHNNGGTVIVQVDNIVKAGSLDPKLVKIPGIYVDYVVEVEDKNLKQQCYGVDYEEELAGKTSLSGGALNVKASLNERKIIARRGTMEIEKGNVGNLGIGVPEMVSSVVSEEGISDWMTLTVESGPVGGSPQAKNRFGTSINADAILDQPYQFDFYDGGGLDITFLGLAEADRFGNLNVSKFGGRVAGCGGFIDISQNAKKVVFCGSFTAGGLKVEVKDGELKILNEGKFKKFVKDVEQITFSGEYARLTNQEVYYITERAVFKMMPEGITLIEIAPGIDLKKDVLNQMEFTPLISKNLKLMDKRIFKDEVMNLKFDK</sequence>
<organism evidence="4 5">
    <name type="scientific">Peptoniphilus stercorisuis</name>
    <dbReference type="NCBI Taxonomy" id="1436965"/>
    <lineage>
        <taxon>Bacteria</taxon>
        <taxon>Bacillati</taxon>
        <taxon>Bacillota</taxon>
        <taxon>Tissierellia</taxon>
        <taxon>Tissierellales</taxon>
        <taxon>Peptoniphilaceae</taxon>
        <taxon>Peptoniphilus</taxon>
    </lineage>
</organism>
<name>A0ABS4KF82_9FIRM</name>
<reference evidence="4 5" key="1">
    <citation type="submission" date="2021-03" db="EMBL/GenBank/DDBJ databases">
        <title>Genomic Encyclopedia of Type Strains, Phase IV (KMG-IV): sequencing the most valuable type-strain genomes for metagenomic binning, comparative biology and taxonomic classification.</title>
        <authorList>
            <person name="Goeker M."/>
        </authorList>
    </citation>
    <scope>NUCLEOTIDE SEQUENCE [LARGE SCALE GENOMIC DNA]</scope>
    <source>
        <strain evidence="4 5">DSM 27563</strain>
    </source>
</reference>
<gene>
    <name evidence="4" type="ORF">J2Z71_001594</name>
</gene>
<dbReference type="Pfam" id="PF01144">
    <property type="entry name" value="CoA_trans"/>
    <property type="match status" value="1"/>
</dbReference>
<protein>
    <submittedName>
        <fullName evidence="4">Propionate CoA-transferase</fullName>
        <ecNumber evidence="4">2.8.3.1</ecNumber>
    </submittedName>
</protein>
<comment type="similarity">
    <text evidence="1 3">Belongs to the 3-oxoacid CoA-transferase family.</text>
</comment>
<dbReference type="EC" id="2.8.3.1" evidence="4"/>
<dbReference type="Proteomes" id="UP001519306">
    <property type="component" value="Unassembled WGS sequence"/>
</dbReference>
<evidence type="ECO:0000313" key="5">
    <source>
        <dbReference type="Proteomes" id="UP001519306"/>
    </source>
</evidence>
<keyword evidence="5" id="KW-1185">Reference proteome</keyword>
<dbReference type="GO" id="GO:0018729">
    <property type="term" value="F:propionate CoA-transferase activity"/>
    <property type="evidence" value="ECO:0007669"/>
    <property type="project" value="UniProtKB-EC"/>
</dbReference>